<name>A0ABQ5IH33_9ASTR</name>
<evidence type="ECO:0000256" key="1">
    <source>
        <dbReference type="SAM" id="MobiDB-lite"/>
    </source>
</evidence>
<feature type="non-terminal residue" evidence="2">
    <location>
        <position position="269"/>
    </location>
</feature>
<sequence>MICRLPWSCVFSAKLPYQVGDVEVCIFPHSSFPMANFAAKYSTMTQEMVDSFCDSFYIAAEVHPTAPGRDKTITQFPVGKGTNTNMGLLDFIKTADPRKVRAVEVQKRDDQVKLLESTQHCFMPLVIPAAGGSSSAAAAEIPAPTEEGQEDVAKEDAYLELADPDEGTAKKRRLQKQSDVLPAKKLRTDHPALAFGAGGKTLSGLEQIRPAGSRLPDREQFVFPSVAPPSQESEGFLDSSARTNLRICTTVESSSALAIPVDTTAAATT</sequence>
<dbReference type="Proteomes" id="UP001151760">
    <property type="component" value="Unassembled WGS sequence"/>
</dbReference>
<evidence type="ECO:0000313" key="2">
    <source>
        <dbReference type="EMBL" id="GJT99468.1"/>
    </source>
</evidence>
<comment type="caution">
    <text evidence="2">The sequence shown here is derived from an EMBL/GenBank/DDBJ whole genome shotgun (WGS) entry which is preliminary data.</text>
</comment>
<proteinExistence type="predicted"/>
<reference evidence="2" key="1">
    <citation type="journal article" date="2022" name="Int. J. Mol. Sci.">
        <title>Draft Genome of Tanacetum Coccineum: Genomic Comparison of Closely Related Tanacetum-Family Plants.</title>
        <authorList>
            <person name="Yamashiro T."/>
            <person name="Shiraishi A."/>
            <person name="Nakayama K."/>
            <person name="Satake H."/>
        </authorList>
    </citation>
    <scope>NUCLEOTIDE SEQUENCE</scope>
</reference>
<protein>
    <submittedName>
        <fullName evidence="2">Uncharacterized protein</fullName>
    </submittedName>
</protein>
<evidence type="ECO:0000313" key="3">
    <source>
        <dbReference type="Proteomes" id="UP001151760"/>
    </source>
</evidence>
<gene>
    <name evidence="2" type="ORF">Tco_1109807</name>
</gene>
<reference evidence="2" key="2">
    <citation type="submission" date="2022-01" db="EMBL/GenBank/DDBJ databases">
        <authorList>
            <person name="Yamashiro T."/>
            <person name="Shiraishi A."/>
            <person name="Satake H."/>
            <person name="Nakayama K."/>
        </authorList>
    </citation>
    <scope>NUCLEOTIDE SEQUENCE</scope>
</reference>
<feature type="region of interest" description="Disordered" evidence="1">
    <location>
        <begin position="163"/>
        <end position="183"/>
    </location>
</feature>
<accession>A0ABQ5IH33</accession>
<organism evidence="2 3">
    <name type="scientific">Tanacetum coccineum</name>
    <dbReference type="NCBI Taxonomy" id="301880"/>
    <lineage>
        <taxon>Eukaryota</taxon>
        <taxon>Viridiplantae</taxon>
        <taxon>Streptophyta</taxon>
        <taxon>Embryophyta</taxon>
        <taxon>Tracheophyta</taxon>
        <taxon>Spermatophyta</taxon>
        <taxon>Magnoliopsida</taxon>
        <taxon>eudicotyledons</taxon>
        <taxon>Gunneridae</taxon>
        <taxon>Pentapetalae</taxon>
        <taxon>asterids</taxon>
        <taxon>campanulids</taxon>
        <taxon>Asterales</taxon>
        <taxon>Asteraceae</taxon>
        <taxon>Asteroideae</taxon>
        <taxon>Anthemideae</taxon>
        <taxon>Anthemidinae</taxon>
        <taxon>Tanacetum</taxon>
    </lineage>
</organism>
<keyword evidence="3" id="KW-1185">Reference proteome</keyword>
<dbReference type="EMBL" id="BQNB010020774">
    <property type="protein sequence ID" value="GJT99468.1"/>
    <property type="molecule type" value="Genomic_DNA"/>
</dbReference>